<evidence type="ECO:0000313" key="3">
    <source>
        <dbReference type="EMBL" id="KAF9596959.1"/>
    </source>
</evidence>
<evidence type="ECO:0000259" key="2">
    <source>
        <dbReference type="Pfam" id="PF14244"/>
    </source>
</evidence>
<protein>
    <recommendedName>
        <fullName evidence="2">Retrotransposon Copia-like N-terminal domain-containing protein</fullName>
    </recommendedName>
</protein>
<dbReference type="AlphaFoldDB" id="A0A835HEH0"/>
<feature type="compositionally biased region" description="Polar residues" evidence="1">
    <location>
        <begin position="8"/>
        <end position="25"/>
    </location>
</feature>
<feature type="region of interest" description="Disordered" evidence="1">
    <location>
        <begin position="1"/>
        <end position="28"/>
    </location>
</feature>
<dbReference type="InterPro" id="IPR029472">
    <property type="entry name" value="Copia-like_N"/>
</dbReference>
<sequence>MDDMFDTGKNSSVVIGGKSSNSNQPPRYFHDDIGKQIMSIKLDDKNYLAWSQAVRVFLHAKMKQKYLIDDPSNENSPSAETWWSEMSMDDKPLNEHYALLRSFWKELLIYQPTTPNVETQHKQREDFQSSIAYTPSVYKDASVAFVSNGRGGSVRGGRSSAPCGACGSTHGGRGGRGPRPDWLCDYCGNIGHIEPFCYKKNGYPPSVHHASKEPSSNNPQSASTQDDVLSQILHKLNHLTPVLVLPNIDDSSTLGSSPIGSPPSTSLPLSNLVSPLVPMSLPDLLPPPDIVSPSDYVSPSDHVSLPDPLLPSDIVSPSNFVSPSDHVSLPPSDIVLSSKSISIPPPVLMPPFWL</sequence>
<keyword evidence="4" id="KW-1185">Reference proteome</keyword>
<feature type="compositionally biased region" description="Polar residues" evidence="1">
    <location>
        <begin position="213"/>
        <end position="226"/>
    </location>
</feature>
<name>A0A835HEH0_9MAGN</name>
<comment type="caution">
    <text evidence="3">The sequence shown here is derived from an EMBL/GenBank/DDBJ whole genome shotgun (WGS) entry which is preliminary data.</text>
</comment>
<evidence type="ECO:0000256" key="1">
    <source>
        <dbReference type="SAM" id="MobiDB-lite"/>
    </source>
</evidence>
<dbReference type="EMBL" id="JADFTS010000007">
    <property type="protein sequence ID" value="KAF9596959.1"/>
    <property type="molecule type" value="Genomic_DNA"/>
</dbReference>
<feature type="domain" description="Retrotransposon Copia-like N-terminal" evidence="2">
    <location>
        <begin position="31"/>
        <end position="67"/>
    </location>
</feature>
<organism evidence="3 4">
    <name type="scientific">Coptis chinensis</name>
    <dbReference type="NCBI Taxonomy" id="261450"/>
    <lineage>
        <taxon>Eukaryota</taxon>
        <taxon>Viridiplantae</taxon>
        <taxon>Streptophyta</taxon>
        <taxon>Embryophyta</taxon>
        <taxon>Tracheophyta</taxon>
        <taxon>Spermatophyta</taxon>
        <taxon>Magnoliopsida</taxon>
        <taxon>Ranunculales</taxon>
        <taxon>Ranunculaceae</taxon>
        <taxon>Coptidoideae</taxon>
        <taxon>Coptis</taxon>
    </lineage>
</organism>
<proteinExistence type="predicted"/>
<reference evidence="3 4" key="1">
    <citation type="submission" date="2020-10" db="EMBL/GenBank/DDBJ databases">
        <title>The Coptis chinensis genome and diversification of protoberbering-type alkaloids.</title>
        <authorList>
            <person name="Wang B."/>
            <person name="Shu S."/>
            <person name="Song C."/>
            <person name="Liu Y."/>
        </authorList>
    </citation>
    <scope>NUCLEOTIDE SEQUENCE [LARGE SCALE GENOMIC DNA]</scope>
    <source>
        <strain evidence="3">HL-2020</strain>
        <tissue evidence="3">Leaf</tissue>
    </source>
</reference>
<gene>
    <name evidence="3" type="ORF">IFM89_014603</name>
</gene>
<accession>A0A835HEH0</accession>
<dbReference type="Pfam" id="PF14244">
    <property type="entry name" value="Retrotran_gag_3"/>
    <property type="match status" value="1"/>
</dbReference>
<feature type="region of interest" description="Disordered" evidence="1">
    <location>
        <begin position="207"/>
        <end position="226"/>
    </location>
</feature>
<dbReference type="Proteomes" id="UP000631114">
    <property type="component" value="Unassembled WGS sequence"/>
</dbReference>
<evidence type="ECO:0000313" key="4">
    <source>
        <dbReference type="Proteomes" id="UP000631114"/>
    </source>
</evidence>